<dbReference type="PROSITE" id="PS50002">
    <property type="entry name" value="SH3"/>
    <property type="match status" value="1"/>
</dbReference>
<dbReference type="PANTHER" id="PTHR10829:SF23">
    <property type="entry name" value="CORTACTIN, ISOFORM A"/>
    <property type="match status" value="1"/>
</dbReference>
<keyword evidence="1 4" id="KW-0728">SH3 domain</keyword>
<dbReference type="SMART" id="SM00326">
    <property type="entry name" value="SH3"/>
    <property type="match status" value="1"/>
</dbReference>
<dbReference type="PANTHER" id="PTHR10829">
    <property type="entry name" value="CORTACTIN AND DREBRIN"/>
    <property type="match status" value="1"/>
</dbReference>
<name>A0ABN7AP91_9HEMI</name>
<feature type="region of interest" description="Disordered" evidence="5">
    <location>
        <begin position="106"/>
        <end position="133"/>
    </location>
</feature>
<feature type="domain" description="SH3" evidence="6">
    <location>
        <begin position="510"/>
        <end position="567"/>
    </location>
</feature>
<evidence type="ECO:0000256" key="4">
    <source>
        <dbReference type="PROSITE-ProRule" id="PRU00192"/>
    </source>
</evidence>
<keyword evidence="2" id="KW-0597">Phosphoprotein</keyword>
<accession>A0ABN7AP91</accession>
<feature type="compositionally biased region" description="Basic and acidic residues" evidence="5">
    <location>
        <begin position="261"/>
        <end position="273"/>
    </location>
</feature>
<evidence type="ECO:0000256" key="5">
    <source>
        <dbReference type="SAM" id="MobiDB-lite"/>
    </source>
</evidence>
<dbReference type="CDD" id="cd11959">
    <property type="entry name" value="SH3_Cortactin"/>
    <property type="match status" value="1"/>
</dbReference>
<sequence>MKHYLIAHPTSSKIPVQVHYDEVTTYLNRWRIVTIYGLRKFRTMWKSSAGAKLEVIETGDDDWETDPDFINDVSEEEQRWGSRTVDGSGRTAGSIDMKKLREEVAEGDAIQKKKQKDEAGRGPEFGYGGKFGVERDRMDSSAVGHDYVAKPQKHASQTDYVSGFGGKFGVQSDRIDKSAVSWEHKEEPTKHGSQTDYRSGFGGKFGVQKDRQDKSAVGWDHVEKLHKHESQTDYAVGFGGKFGVQADRQDKSAVGWDHVEKLPKHHSQIDHSKGFGGKFGVESDRVDQSAHNFSEPSENIGAKYKKVKPEIGSMKPSNLRAKFENLAKQNEEESAKKSAEEKVRRLNREQQEKRNDKIREEKRLADLKKTENEHVISVPTVIQVASNGVTDASFAEAQTLSNHIAAHQTPSEPAEAPKVVKESPKTLIDSKTIPNPALVPAQAEPAVISKNDPIISQRLLHRTDKQEKDLFGELEKLTTELDLSEKTPLTAADTNSDPSILNDALPEGDDTGYTAIALYDYQAAAEDEISFDPDDIITNIDMIDEGWWRGNCNGQYGLFPANYVILQ</sequence>
<dbReference type="InterPro" id="IPR036028">
    <property type="entry name" value="SH3-like_dom_sf"/>
</dbReference>
<feature type="region of interest" description="Disordered" evidence="5">
    <location>
        <begin position="180"/>
        <end position="213"/>
    </location>
</feature>
<evidence type="ECO:0000259" key="6">
    <source>
        <dbReference type="PROSITE" id="PS50002"/>
    </source>
</evidence>
<dbReference type="Pfam" id="PF00018">
    <property type="entry name" value="SH3_1"/>
    <property type="match status" value="1"/>
</dbReference>
<gene>
    <name evidence="7" type="ORF">NTJ_06849</name>
</gene>
<evidence type="ECO:0000313" key="8">
    <source>
        <dbReference type="Proteomes" id="UP001307889"/>
    </source>
</evidence>
<feature type="compositionally biased region" description="Basic and acidic residues" evidence="5">
    <location>
        <begin position="106"/>
        <end position="121"/>
    </location>
</feature>
<keyword evidence="8" id="KW-1185">Reference proteome</keyword>
<dbReference type="InterPro" id="IPR003134">
    <property type="entry name" value="Hs1_Cortactin"/>
</dbReference>
<evidence type="ECO:0000313" key="7">
    <source>
        <dbReference type="EMBL" id="BES94040.1"/>
    </source>
</evidence>
<dbReference type="InterPro" id="IPR035716">
    <property type="entry name" value="Cortactin_SH3"/>
</dbReference>
<evidence type="ECO:0000256" key="3">
    <source>
        <dbReference type="ARBA" id="ARBA00022737"/>
    </source>
</evidence>
<keyword evidence="3" id="KW-0677">Repeat</keyword>
<dbReference type="SUPFAM" id="SSF50044">
    <property type="entry name" value="SH3-domain"/>
    <property type="match status" value="1"/>
</dbReference>
<reference evidence="7 8" key="1">
    <citation type="submission" date="2023-09" db="EMBL/GenBank/DDBJ databases">
        <title>Nesidiocoris tenuis whole genome shotgun sequence.</title>
        <authorList>
            <person name="Shibata T."/>
            <person name="Shimoda M."/>
            <person name="Kobayashi T."/>
            <person name="Uehara T."/>
        </authorList>
    </citation>
    <scope>NUCLEOTIDE SEQUENCE [LARGE SCALE GENOMIC DNA]</scope>
    <source>
        <strain evidence="7 8">Japan</strain>
    </source>
</reference>
<dbReference type="EMBL" id="AP028912">
    <property type="protein sequence ID" value="BES94040.1"/>
    <property type="molecule type" value="Genomic_DNA"/>
</dbReference>
<dbReference type="Proteomes" id="UP001307889">
    <property type="component" value="Chromosome 4"/>
</dbReference>
<organism evidence="7 8">
    <name type="scientific">Nesidiocoris tenuis</name>
    <dbReference type="NCBI Taxonomy" id="355587"/>
    <lineage>
        <taxon>Eukaryota</taxon>
        <taxon>Metazoa</taxon>
        <taxon>Ecdysozoa</taxon>
        <taxon>Arthropoda</taxon>
        <taxon>Hexapoda</taxon>
        <taxon>Insecta</taxon>
        <taxon>Pterygota</taxon>
        <taxon>Neoptera</taxon>
        <taxon>Paraneoptera</taxon>
        <taxon>Hemiptera</taxon>
        <taxon>Heteroptera</taxon>
        <taxon>Panheteroptera</taxon>
        <taxon>Cimicomorpha</taxon>
        <taxon>Miridae</taxon>
        <taxon>Dicyphina</taxon>
        <taxon>Nesidiocoris</taxon>
    </lineage>
</organism>
<evidence type="ECO:0000256" key="1">
    <source>
        <dbReference type="ARBA" id="ARBA00022443"/>
    </source>
</evidence>
<dbReference type="Gene3D" id="2.30.30.40">
    <property type="entry name" value="SH3 Domains"/>
    <property type="match status" value="1"/>
</dbReference>
<feature type="compositionally biased region" description="Basic and acidic residues" evidence="5">
    <location>
        <begin position="180"/>
        <end position="190"/>
    </location>
</feature>
<feature type="region of interest" description="Disordered" evidence="5">
    <location>
        <begin position="261"/>
        <end position="302"/>
    </location>
</feature>
<proteinExistence type="predicted"/>
<dbReference type="PRINTS" id="PR00452">
    <property type="entry name" value="SH3DOMAIN"/>
</dbReference>
<evidence type="ECO:0000256" key="2">
    <source>
        <dbReference type="ARBA" id="ARBA00022553"/>
    </source>
</evidence>
<dbReference type="Pfam" id="PF02218">
    <property type="entry name" value="HS1_rep"/>
    <property type="match status" value="5"/>
</dbReference>
<dbReference type="PROSITE" id="PS51090">
    <property type="entry name" value="CORTACTIN"/>
    <property type="match status" value="5"/>
</dbReference>
<protein>
    <submittedName>
        <fullName evidence="7">Cortactin</fullName>
    </submittedName>
</protein>
<dbReference type="InterPro" id="IPR001452">
    <property type="entry name" value="SH3_domain"/>
</dbReference>
<feature type="region of interest" description="Disordered" evidence="5">
    <location>
        <begin position="327"/>
        <end position="357"/>
    </location>
</feature>